<keyword evidence="3" id="KW-1185">Reference proteome</keyword>
<proteinExistence type="predicted"/>
<dbReference type="Pfam" id="PF12023">
    <property type="entry name" value="DUF3511"/>
    <property type="match status" value="1"/>
</dbReference>
<dbReference type="InterPro" id="IPR021899">
    <property type="entry name" value="DUF3511"/>
</dbReference>
<accession>A0AAD6Q822</accession>
<dbReference type="Proteomes" id="UP001164929">
    <property type="component" value="Chromosome 10"/>
</dbReference>
<dbReference type="PANTHER" id="PTHR33193:SF13">
    <property type="entry name" value="EXPRESSED PROTEIN"/>
    <property type="match status" value="1"/>
</dbReference>
<name>A0AAD6Q822_9ROSI</name>
<gene>
    <name evidence="2" type="ORF">NC653_025482</name>
</gene>
<evidence type="ECO:0000256" key="1">
    <source>
        <dbReference type="SAM" id="MobiDB-lite"/>
    </source>
</evidence>
<evidence type="ECO:0000313" key="3">
    <source>
        <dbReference type="Proteomes" id="UP001164929"/>
    </source>
</evidence>
<evidence type="ECO:0008006" key="4">
    <source>
        <dbReference type="Google" id="ProtNLM"/>
    </source>
</evidence>
<sequence>MENHFQASNYVNNQIYGNVGDWKLEKKRRHRMPQSRMLSSPPTPPGLSSWSVHSNHSIYKSNRSFTDSAEGKRQKRVMKYKAYGVEGKMKTSFRNGIRWVKDKYCSLVHRY</sequence>
<dbReference type="AlphaFoldDB" id="A0AAD6Q822"/>
<feature type="region of interest" description="Disordered" evidence="1">
    <location>
        <begin position="26"/>
        <end position="53"/>
    </location>
</feature>
<dbReference type="PANTHER" id="PTHR33193">
    <property type="entry name" value="DOMAIN PROTEIN, PUTATIVE (DUF3511)-RELATED"/>
    <property type="match status" value="1"/>
</dbReference>
<organism evidence="2 3">
    <name type="scientific">Populus alba x Populus x berolinensis</name>
    <dbReference type="NCBI Taxonomy" id="444605"/>
    <lineage>
        <taxon>Eukaryota</taxon>
        <taxon>Viridiplantae</taxon>
        <taxon>Streptophyta</taxon>
        <taxon>Embryophyta</taxon>
        <taxon>Tracheophyta</taxon>
        <taxon>Spermatophyta</taxon>
        <taxon>Magnoliopsida</taxon>
        <taxon>eudicotyledons</taxon>
        <taxon>Gunneridae</taxon>
        <taxon>Pentapetalae</taxon>
        <taxon>rosids</taxon>
        <taxon>fabids</taxon>
        <taxon>Malpighiales</taxon>
        <taxon>Salicaceae</taxon>
        <taxon>Saliceae</taxon>
        <taxon>Populus</taxon>
    </lineage>
</organism>
<dbReference type="EMBL" id="JAQIZT010000010">
    <property type="protein sequence ID" value="KAJ6982386.1"/>
    <property type="molecule type" value="Genomic_DNA"/>
</dbReference>
<reference evidence="2" key="1">
    <citation type="journal article" date="2023" name="Mol. Ecol. Resour.">
        <title>Chromosome-level genome assembly of a triploid poplar Populus alba 'Berolinensis'.</title>
        <authorList>
            <person name="Chen S."/>
            <person name="Yu Y."/>
            <person name="Wang X."/>
            <person name="Wang S."/>
            <person name="Zhang T."/>
            <person name="Zhou Y."/>
            <person name="He R."/>
            <person name="Meng N."/>
            <person name="Wang Y."/>
            <person name="Liu W."/>
            <person name="Liu Z."/>
            <person name="Liu J."/>
            <person name="Guo Q."/>
            <person name="Huang H."/>
            <person name="Sederoff R.R."/>
            <person name="Wang G."/>
            <person name="Qu G."/>
            <person name="Chen S."/>
        </authorList>
    </citation>
    <scope>NUCLEOTIDE SEQUENCE</scope>
    <source>
        <strain evidence="2">SC-2020</strain>
    </source>
</reference>
<protein>
    <recommendedName>
        <fullName evidence="4">DUF3511 domain protein</fullName>
    </recommendedName>
</protein>
<comment type="caution">
    <text evidence="2">The sequence shown here is derived from an EMBL/GenBank/DDBJ whole genome shotgun (WGS) entry which is preliminary data.</text>
</comment>
<evidence type="ECO:0000313" key="2">
    <source>
        <dbReference type="EMBL" id="KAJ6982386.1"/>
    </source>
</evidence>